<accession>A0A6J4LV62</accession>
<organism evidence="1">
    <name type="scientific">uncultured Chloroflexia bacterium</name>
    <dbReference type="NCBI Taxonomy" id="1672391"/>
    <lineage>
        <taxon>Bacteria</taxon>
        <taxon>Bacillati</taxon>
        <taxon>Chloroflexota</taxon>
        <taxon>Chloroflexia</taxon>
        <taxon>environmental samples</taxon>
    </lineage>
</organism>
<gene>
    <name evidence="1" type="ORF">AVDCRST_MAG93-6716</name>
</gene>
<dbReference type="AlphaFoldDB" id="A0A6J4LV62"/>
<evidence type="ECO:0008006" key="2">
    <source>
        <dbReference type="Google" id="ProtNLM"/>
    </source>
</evidence>
<proteinExistence type="predicted"/>
<evidence type="ECO:0000313" key="1">
    <source>
        <dbReference type="EMBL" id="CAA9342426.1"/>
    </source>
</evidence>
<sequence>MATRTELSPKQHKTIAALLSTPTIAAAAASVGVGERTVHTWLGEPAFADAYRAARKEAVQIAIARVQTASGRAVDCLLDIIDTEYTPAPPAVRLAASKAILEFALKAVEIEDIQARLDALEQAQGKL</sequence>
<protein>
    <recommendedName>
        <fullName evidence="2">Homeodomain phBC6A51-type domain-containing protein</fullName>
    </recommendedName>
</protein>
<reference evidence="1" key="1">
    <citation type="submission" date="2020-02" db="EMBL/GenBank/DDBJ databases">
        <authorList>
            <person name="Meier V. D."/>
        </authorList>
    </citation>
    <scope>NUCLEOTIDE SEQUENCE</scope>
    <source>
        <strain evidence="1">AVDCRST_MAG93</strain>
    </source>
</reference>
<name>A0A6J4LV62_9CHLR</name>
<dbReference type="EMBL" id="CADCTR010002265">
    <property type="protein sequence ID" value="CAA9342426.1"/>
    <property type="molecule type" value="Genomic_DNA"/>
</dbReference>